<dbReference type="EMBL" id="AP012032">
    <property type="protein sequence ID" value="BAK12313.1"/>
    <property type="molecule type" value="Genomic_DNA"/>
</dbReference>
<evidence type="ECO:0000313" key="5">
    <source>
        <dbReference type="Proteomes" id="UP000006690"/>
    </source>
</evidence>
<dbReference type="SUPFAM" id="SSF52218">
    <property type="entry name" value="Flavoproteins"/>
    <property type="match status" value="1"/>
</dbReference>
<evidence type="ECO:0000256" key="2">
    <source>
        <dbReference type="ARBA" id="ARBA00023002"/>
    </source>
</evidence>
<reference evidence="5" key="1">
    <citation type="journal article" date="2012" name="Appl. Microbiol. Biotechnol.">
        <title>The complete genome sequence of Pantoea ananatis AJ13355, an organism with great biotechnological potential.</title>
        <authorList>
            <person name="Hara Y."/>
            <person name="Kadotani N."/>
            <person name="Izui H."/>
            <person name="Katashkina J.I."/>
            <person name="Kuvaeva T.M."/>
            <person name="Andreeva I.G."/>
            <person name="Golubeva L.I."/>
            <person name="Malko D.B."/>
            <person name="Makeev V.J."/>
            <person name="Mashko S.V."/>
            <person name="Kozlov Y.I."/>
        </authorList>
    </citation>
    <scope>NUCLEOTIDE SEQUENCE [LARGE SCALE GENOMIC DNA]</scope>
    <source>
        <strain evidence="5">AJ13355</strain>
    </source>
</reference>
<keyword evidence="2" id="KW-0560">Oxidoreductase</keyword>
<dbReference type="Proteomes" id="UP000006690">
    <property type="component" value="Chromosome"/>
</dbReference>
<dbReference type="Gene3D" id="3.40.50.360">
    <property type="match status" value="1"/>
</dbReference>
<gene>
    <name evidence="4" type="primary">ycaK</name>
    <name evidence="4" type="ordered locus">PAJ_2233</name>
</gene>
<evidence type="ECO:0000256" key="1">
    <source>
        <dbReference type="ARBA" id="ARBA00006252"/>
    </source>
</evidence>
<dbReference type="AlphaFoldDB" id="A0A0H3KZ56"/>
<dbReference type="InterPro" id="IPR003680">
    <property type="entry name" value="Flavodoxin_fold"/>
</dbReference>
<dbReference type="RefSeq" id="WP_014594378.1">
    <property type="nucleotide sequence ID" value="NC_017531.2"/>
</dbReference>
<proteinExistence type="inferred from homology"/>
<dbReference type="InterPro" id="IPR029039">
    <property type="entry name" value="Flavoprotein-like_sf"/>
</dbReference>
<dbReference type="eggNOG" id="COG2249">
    <property type="taxonomic scope" value="Bacteria"/>
</dbReference>
<dbReference type="PATRIC" id="fig|932677.3.peg.2588"/>
<dbReference type="PANTHER" id="PTHR10204:SF34">
    <property type="entry name" value="NAD(P)H DEHYDROGENASE [QUINONE] 1 ISOFORM 1"/>
    <property type="match status" value="1"/>
</dbReference>
<name>A0A0H3KZ56_PANAA</name>
<organism evidence="4 5">
    <name type="scientific">Pantoea ananatis (strain AJ13355)</name>
    <dbReference type="NCBI Taxonomy" id="932677"/>
    <lineage>
        <taxon>Bacteria</taxon>
        <taxon>Pseudomonadati</taxon>
        <taxon>Pseudomonadota</taxon>
        <taxon>Gammaproteobacteria</taxon>
        <taxon>Enterobacterales</taxon>
        <taxon>Erwiniaceae</taxon>
        <taxon>Pantoea</taxon>
    </lineage>
</organism>
<dbReference type="Pfam" id="PF02525">
    <property type="entry name" value="Flavodoxin_2"/>
    <property type="match status" value="1"/>
</dbReference>
<dbReference type="GO" id="GO:0003955">
    <property type="term" value="F:NAD(P)H dehydrogenase (quinone) activity"/>
    <property type="evidence" value="ECO:0007669"/>
    <property type="project" value="TreeGrafter"/>
</dbReference>
<accession>A0A0H3KZ56</accession>
<feature type="domain" description="Flavodoxin-like fold" evidence="3">
    <location>
        <begin position="5"/>
        <end position="184"/>
    </location>
</feature>
<dbReference type="NCBIfam" id="NF007280">
    <property type="entry name" value="PRK09739.1"/>
    <property type="match status" value="1"/>
</dbReference>
<dbReference type="InterPro" id="IPR051545">
    <property type="entry name" value="NAD(P)H_dehydrogenase_qn"/>
</dbReference>
<sequence>MKSTNLYIVWSHPRADSLTAQMVESLRHRAEQRGVHVKTLDLYRSGFDPAMREEDEPEWENPAKRYSPEVHRLFSELDDRDAIIFVFPLWWYSYPAMLKGYLERVWNYGLAYGENSALKDKKVRWLALVGGSQQTFIKYGWEKNITDYMMGVTGYLAIGDVEVHFLYNTLGVEETIDDSHSHYEQLFAQAQEVVDSTIE</sequence>
<dbReference type="GO" id="GO:0005829">
    <property type="term" value="C:cytosol"/>
    <property type="evidence" value="ECO:0007669"/>
    <property type="project" value="TreeGrafter"/>
</dbReference>
<protein>
    <submittedName>
        <fullName evidence="4">NAD(P)H oxidoreductase YcaK</fullName>
    </submittedName>
</protein>
<dbReference type="OrthoDB" id="9798454at2"/>
<evidence type="ECO:0000313" key="4">
    <source>
        <dbReference type="EMBL" id="BAK12313.1"/>
    </source>
</evidence>
<evidence type="ECO:0000259" key="3">
    <source>
        <dbReference type="Pfam" id="PF02525"/>
    </source>
</evidence>
<comment type="similarity">
    <text evidence="1">Belongs to the NAD(P)H dehydrogenase (quinone) family.</text>
</comment>
<dbReference type="HOGENOM" id="CLU_058643_1_1_6"/>
<dbReference type="PANTHER" id="PTHR10204">
    <property type="entry name" value="NAD P H OXIDOREDUCTASE-RELATED"/>
    <property type="match status" value="1"/>
</dbReference>
<dbReference type="KEGG" id="paj:PAJ_2233"/>